<organism evidence="1 2">
    <name type="scientific">Bizionia argentinensis JUB59</name>
    <dbReference type="NCBI Taxonomy" id="1046627"/>
    <lineage>
        <taxon>Bacteria</taxon>
        <taxon>Pseudomonadati</taxon>
        <taxon>Bacteroidota</taxon>
        <taxon>Flavobacteriia</taxon>
        <taxon>Flavobacteriales</taxon>
        <taxon>Flavobacteriaceae</taxon>
        <taxon>Bizionia</taxon>
    </lineage>
</organism>
<dbReference type="EMBL" id="AFXZ01000013">
    <property type="protein sequence ID" value="EGV44031.1"/>
    <property type="molecule type" value="Genomic_DNA"/>
</dbReference>
<evidence type="ECO:0000313" key="2">
    <source>
        <dbReference type="Proteomes" id="UP000003730"/>
    </source>
</evidence>
<dbReference type="PROSITE" id="PS51257">
    <property type="entry name" value="PROKAR_LIPOPROTEIN"/>
    <property type="match status" value="1"/>
</dbReference>
<comment type="caution">
    <text evidence="1">The sequence shown here is derived from an EMBL/GenBank/DDBJ whole genome shotgun (WGS) entry which is preliminary data.</text>
</comment>
<sequence>MKSSLFLVLICAALFTSCKNEPKATDSLETVQKISVADTLQLNLNRGDKWLVNPETHEGVKNMEAIIKKFDLESSTNYKELGDKLSKQTSYVIKNCTMTGEPHDQLHVVLVPMLDEISVLRETNNPKLADVAHDNLKELIQAYFNHFNL</sequence>
<dbReference type="Proteomes" id="UP000003730">
    <property type="component" value="Unassembled WGS sequence"/>
</dbReference>
<dbReference type="RefSeq" id="WP_008636212.1">
    <property type="nucleotide sequence ID" value="NZ_AFXZ01000013.1"/>
</dbReference>
<evidence type="ECO:0008006" key="3">
    <source>
        <dbReference type="Google" id="ProtNLM"/>
    </source>
</evidence>
<protein>
    <recommendedName>
        <fullName evidence="3">DnrO protein</fullName>
    </recommendedName>
</protein>
<dbReference type="eggNOG" id="ENOG50329R5">
    <property type="taxonomic scope" value="Bacteria"/>
</dbReference>
<accession>G2EC73</accession>
<dbReference type="STRING" id="1046627.BZARG_1497"/>
<gene>
    <name evidence="1" type="ORF">BZARG_1497</name>
</gene>
<keyword evidence="2" id="KW-1185">Reference proteome</keyword>
<evidence type="ECO:0000313" key="1">
    <source>
        <dbReference type="EMBL" id="EGV44031.1"/>
    </source>
</evidence>
<proteinExistence type="predicted"/>
<dbReference type="AlphaFoldDB" id="G2EC73"/>
<reference evidence="1 2" key="1">
    <citation type="journal article" date="2008" name="Int. J. Syst. Evol. Microbiol.">
        <title>Bizionia argentinensis sp. nov., isolated from surface marine water in Antarctica.</title>
        <authorList>
            <person name="Bercovich A."/>
            <person name="Vazquez S.C."/>
            <person name="Yankilevich P."/>
            <person name="Coria S.H."/>
            <person name="Foti M."/>
            <person name="Hernandez E."/>
            <person name="Vidal A."/>
            <person name="Ruberto L."/>
            <person name="Melo C."/>
            <person name="Marenssi S."/>
            <person name="Criscuolo M."/>
            <person name="Memoli M."/>
            <person name="Arguelles M."/>
            <person name="Mac Cormack W.P."/>
        </authorList>
    </citation>
    <scope>NUCLEOTIDE SEQUENCE [LARGE SCALE GENOMIC DNA]</scope>
    <source>
        <strain evidence="1 2">JUB59</strain>
    </source>
</reference>
<dbReference type="OrthoDB" id="1440611at2"/>
<name>G2EC73_9FLAO</name>